<dbReference type="PROSITE" id="PS51257">
    <property type="entry name" value="PROKAR_LIPOPROTEIN"/>
    <property type="match status" value="1"/>
</dbReference>
<organism evidence="1 2">
    <name type="scientific">Phocaeicola barnesiae</name>
    <dbReference type="NCBI Taxonomy" id="376804"/>
    <lineage>
        <taxon>Bacteria</taxon>
        <taxon>Pseudomonadati</taxon>
        <taxon>Bacteroidota</taxon>
        <taxon>Bacteroidia</taxon>
        <taxon>Bacteroidales</taxon>
        <taxon>Bacteroidaceae</taxon>
        <taxon>Phocaeicola</taxon>
    </lineage>
</organism>
<dbReference type="Proteomes" id="UP001204579">
    <property type="component" value="Unassembled WGS sequence"/>
</dbReference>
<gene>
    <name evidence="1" type="ORF">NW209_05905</name>
</gene>
<dbReference type="PANTHER" id="PTHR37835">
    <property type="entry name" value="ALPHA-CLOSTRIPAIN"/>
    <property type="match status" value="1"/>
</dbReference>
<proteinExistence type="predicted"/>
<dbReference type="Pfam" id="PF03415">
    <property type="entry name" value="Peptidase_C11"/>
    <property type="match status" value="1"/>
</dbReference>
<dbReference type="EMBL" id="JANRHJ010000005">
    <property type="protein sequence ID" value="MCR8873553.1"/>
    <property type="molecule type" value="Genomic_DNA"/>
</dbReference>
<sequence length="391" mass="44767">MRITHATRILIVIISIFSLVGCQKEDIPPVSSNERTIFMYLPWSTNLTEYFYNNISDMEKAISRRGLHNERVIVFLSTSASEAEMFEIVYENGHCRRDMLKEYTTPAFTTETGLTAILNDMKSYAPAANYAMIIGCHGMGWLPVEQSRGRAITDFVYHWEYTDVPQTRFFGGLTAEYQTDVTTLSQSLSNSGLKMDYILFDDCYMSSLEAAYDLRHVTDYLIACPTEIMVYGMPYSTMGEYLLAEKPDYAAICNAFYQFYSSYQYPYGTIAVTDCSQLDELADLMKLIHSSYSLDNSQITYIQRMDGYSPVIFYDFGDYVRTLCGNDSELYGYFIALMEKVIPYKAHTERFYTASRGPITVEQYSGITTSEPSSNSRTIDYPQTSWYLATH</sequence>
<comment type="caution">
    <text evidence="1">The sequence shown here is derived from an EMBL/GenBank/DDBJ whole genome shotgun (WGS) entry which is preliminary data.</text>
</comment>
<dbReference type="Gene3D" id="3.40.50.11970">
    <property type="match status" value="1"/>
</dbReference>
<name>A0AAW5N4G9_9BACT</name>
<evidence type="ECO:0000313" key="1">
    <source>
        <dbReference type="EMBL" id="MCR8873553.1"/>
    </source>
</evidence>
<keyword evidence="2" id="KW-1185">Reference proteome</keyword>
<dbReference type="InterPro" id="IPR005077">
    <property type="entry name" value="Peptidase_C11"/>
</dbReference>
<dbReference type="PANTHER" id="PTHR37835:SF1">
    <property type="entry name" value="ALPHA-CLOSTRIPAIN"/>
    <property type="match status" value="1"/>
</dbReference>
<accession>A0AAW5N4G9</accession>
<protein>
    <submittedName>
        <fullName evidence="1">Clostripain-related cysteine peptidase</fullName>
    </submittedName>
</protein>
<reference evidence="1 2" key="1">
    <citation type="submission" date="2022-08" db="EMBL/GenBank/DDBJ databases">
        <authorList>
            <person name="Zeman M."/>
            <person name="Kubasova T."/>
        </authorList>
    </citation>
    <scope>NUCLEOTIDE SEQUENCE [LARGE SCALE GENOMIC DNA]</scope>
    <source>
        <strain evidence="1 2">ET62</strain>
    </source>
</reference>
<dbReference type="GeneID" id="82444037"/>
<dbReference type="AlphaFoldDB" id="A0AAW5N4G9"/>
<dbReference type="RefSeq" id="WP_026320217.1">
    <property type="nucleotide sequence ID" value="NZ_CALULB010000049.1"/>
</dbReference>
<evidence type="ECO:0000313" key="2">
    <source>
        <dbReference type="Proteomes" id="UP001204579"/>
    </source>
</evidence>